<feature type="region of interest" description="Disordered" evidence="1">
    <location>
        <begin position="1"/>
        <end position="31"/>
    </location>
</feature>
<keyword evidence="3" id="KW-1185">Reference proteome</keyword>
<dbReference type="Proteomes" id="UP000823561">
    <property type="component" value="Chromosome 13"/>
</dbReference>
<feature type="non-terminal residue" evidence="2">
    <location>
        <position position="65"/>
    </location>
</feature>
<reference evidence="2" key="1">
    <citation type="submission" date="2020-10" db="EMBL/GenBank/DDBJ databases">
        <title>Chromosome-scale genome assembly of the Allis shad, Alosa alosa.</title>
        <authorList>
            <person name="Margot Z."/>
            <person name="Christophe K."/>
            <person name="Cabau C."/>
            <person name="Louis A."/>
            <person name="Berthelot C."/>
            <person name="Parey E."/>
            <person name="Roest Crollius H."/>
            <person name="Montfort J."/>
            <person name="Robinson-Rechavi M."/>
            <person name="Bucao C."/>
            <person name="Bouchez O."/>
            <person name="Gislard M."/>
            <person name="Lluch J."/>
            <person name="Milhes M."/>
            <person name="Lampietro C."/>
            <person name="Lopez Roques C."/>
            <person name="Donnadieu C."/>
            <person name="Braasch I."/>
            <person name="Desvignes T."/>
            <person name="Postlethwait J."/>
            <person name="Bobe J."/>
            <person name="Guiguen Y."/>
        </authorList>
    </citation>
    <scope>NUCLEOTIDE SEQUENCE</scope>
    <source>
        <strain evidence="2">M-15738</strain>
        <tissue evidence="2">Blood</tissue>
    </source>
</reference>
<evidence type="ECO:0000313" key="3">
    <source>
        <dbReference type="Proteomes" id="UP000823561"/>
    </source>
</evidence>
<evidence type="ECO:0000256" key="1">
    <source>
        <dbReference type="SAM" id="MobiDB-lite"/>
    </source>
</evidence>
<dbReference type="EMBL" id="JADWDJ010000013">
    <property type="protein sequence ID" value="KAG5270773.1"/>
    <property type="molecule type" value="Genomic_DNA"/>
</dbReference>
<gene>
    <name evidence="2" type="ORF">AALO_G00172140</name>
</gene>
<evidence type="ECO:0000313" key="2">
    <source>
        <dbReference type="EMBL" id="KAG5270773.1"/>
    </source>
</evidence>
<protein>
    <submittedName>
        <fullName evidence="2">Uncharacterized protein</fullName>
    </submittedName>
</protein>
<name>A0AAV6G6L8_9TELE</name>
<comment type="caution">
    <text evidence="2">The sequence shown here is derived from an EMBL/GenBank/DDBJ whole genome shotgun (WGS) entry which is preliminary data.</text>
</comment>
<organism evidence="2 3">
    <name type="scientific">Alosa alosa</name>
    <name type="common">allis shad</name>
    <dbReference type="NCBI Taxonomy" id="278164"/>
    <lineage>
        <taxon>Eukaryota</taxon>
        <taxon>Metazoa</taxon>
        <taxon>Chordata</taxon>
        <taxon>Craniata</taxon>
        <taxon>Vertebrata</taxon>
        <taxon>Euteleostomi</taxon>
        <taxon>Actinopterygii</taxon>
        <taxon>Neopterygii</taxon>
        <taxon>Teleostei</taxon>
        <taxon>Clupei</taxon>
        <taxon>Clupeiformes</taxon>
        <taxon>Clupeoidei</taxon>
        <taxon>Clupeidae</taxon>
        <taxon>Alosa</taxon>
    </lineage>
</organism>
<dbReference type="AlphaFoldDB" id="A0AAV6G6L8"/>
<accession>A0AAV6G6L8</accession>
<sequence length="65" mass="6814">MRSTDETEGYCRNAGHQVKHSPKGTVGMPNAASAGIARGQAIAAEPMLMQNCVEQAELTRLAVSA</sequence>
<proteinExistence type="predicted"/>